<gene>
    <name evidence="2" type="ORF">GL4_2755</name>
</gene>
<dbReference type="STRING" id="1384459.GL4_2755"/>
<feature type="chain" id="PRO_5002038983" evidence="1">
    <location>
        <begin position="20"/>
        <end position="163"/>
    </location>
</feature>
<name>A0A0A8K870_9HYPH</name>
<dbReference type="KEGG" id="mcg:GL4_2755"/>
<dbReference type="RefSeq" id="WP_045368240.1">
    <property type="nucleotide sequence ID" value="NZ_AP014648.1"/>
</dbReference>
<dbReference type="AlphaFoldDB" id="A0A0A8K870"/>
<reference evidence="2 3" key="1">
    <citation type="submission" date="2014-09" db="EMBL/GenBank/DDBJ databases">
        <title>Genome sequencing of Methyloceanibacter caenitepidi Gela4.</title>
        <authorList>
            <person name="Takeuchi M."/>
            <person name="Susumu S."/>
            <person name="Kamagata Y."/>
            <person name="Oshima K."/>
            <person name="Hattori M."/>
            <person name="Iwasaki W."/>
        </authorList>
    </citation>
    <scope>NUCLEOTIDE SEQUENCE [LARGE SCALE GENOMIC DNA]</scope>
    <source>
        <strain evidence="2 3">Gela4</strain>
    </source>
</reference>
<dbReference type="EMBL" id="AP014648">
    <property type="protein sequence ID" value="BAQ18189.1"/>
    <property type="molecule type" value="Genomic_DNA"/>
</dbReference>
<organism evidence="2 3">
    <name type="scientific">Methyloceanibacter caenitepidi</name>
    <dbReference type="NCBI Taxonomy" id="1384459"/>
    <lineage>
        <taxon>Bacteria</taxon>
        <taxon>Pseudomonadati</taxon>
        <taxon>Pseudomonadota</taxon>
        <taxon>Alphaproteobacteria</taxon>
        <taxon>Hyphomicrobiales</taxon>
        <taxon>Hyphomicrobiaceae</taxon>
        <taxon>Methyloceanibacter</taxon>
    </lineage>
</organism>
<evidence type="ECO:0000313" key="2">
    <source>
        <dbReference type="EMBL" id="BAQ18189.1"/>
    </source>
</evidence>
<keyword evidence="1" id="KW-0732">Signal</keyword>
<dbReference type="HOGENOM" id="CLU_118465_0_0_5"/>
<evidence type="ECO:0000256" key="1">
    <source>
        <dbReference type="SAM" id="SignalP"/>
    </source>
</evidence>
<dbReference type="OrthoDB" id="7933091at2"/>
<keyword evidence="3" id="KW-1185">Reference proteome</keyword>
<proteinExistence type="predicted"/>
<feature type="signal peptide" evidence="1">
    <location>
        <begin position="1"/>
        <end position="19"/>
    </location>
</feature>
<protein>
    <submittedName>
        <fullName evidence="2">Uncharacterized protein</fullName>
    </submittedName>
</protein>
<evidence type="ECO:0000313" key="3">
    <source>
        <dbReference type="Proteomes" id="UP000031643"/>
    </source>
</evidence>
<accession>A0A0A8K870</accession>
<sequence length="163" mass="16718">MKPLIRKAAPVLLATAALAGVFMSTPSELASASAVDGLLGSWRGGGTARYTSGSERLSCNAYYRGGGSSLGLSVICNSPTSKVHIRSNLRVSGSHVSGSWEERTYNAAGSASGSLTPGRLNIRISGTVNGSMTVNFTQSRQSVSISTTGTSLRGVSMSLNRSG</sequence>
<dbReference type="Proteomes" id="UP000031643">
    <property type="component" value="Chromosome"/>
</dbReference>